<dbReference type="AlphaFoldDB" id="A0A8H7C2L8"/>
<dbReference type="SUPFAM" id="SSF50978">
    <property type="entry name" value="WD40 repeat-like"/>
    <property type="match status" value="1"/>
</dbReference>
<dbReference type="InterPro" id="IPR001680">
    <property type="entry name" value="WD40_rpt"/>
</dbReference>
<keyword evidence="1" id="KW-0853">WD repeat</keyword>
<keyword evidence="2" id="KW-0677">Repeat</keyword>
<dbReference type="Gene3D" id="2.130.10.10">
    <property type="entry name" value="YVTN repeat-like/Quinoprotein amine dehydrogenase"/>
    <property type="match status" value="1"/>
</dbReference>
<evidence type="ECO:0000256" key="3">
    <source>
        <dbReference type="ARBA" id="ARBA00025740"/>
    </source>
</evidence>
<dbReference type="SMART" id="SM00320">
    <property type="entry name" value="WD40"/>
    <property type="match status" value="2"/>
</dbReference>
<dbReference type="InterPro" id="IPR015943">
    <property type="entry name" value="WD40/YVTN_repeat-like_dom_sf"/>
</dbReference>
<feature type="region of interest" description="Disordered" evidence="4">
    <location>
        <begin position="151"/>
        <end position="199"/>
    </location>
</feature>
<gene>
    <name evidence="5" type="ORF">Agabi119p4_10462</name>
</gene>
<evidence type="ECO:0000256" key="2">
    <source>
        <dbReference type="ARBA" id="ARBA00022737"/>
    </source>
</evidence>
<feature type="region of interest" description="Disordered" evidence="4">
    <location>
        <begin position="299"/>
        <end position="333"/>
    </location>
</feature>
<feature type="compositionally biased region" description="Low complexity" evidence="4">
    <location>
        <begin position="163"/>
        <end position="197"/>
    </location>
</feature>
<name>A0A8H7C2L8_AGABI</name>
<evidence type="ECO:0008006" key="7">
    <source>
        <dbReference type="Google" id="ProtNLM"/>
    </source>
</evidence>
<dbReference type="InterPro" id="IPR048720">
    <property type="entry name" value="PROPPIN"/>
</dbReference>
<evidence type="ECO:0000313" key="5">
    <source>
        <dbReference type="EMBL" id="KAF7761053.1"/>
    </source>
</evidence>
<sequence length="455" mass="48577">MAERTNSNMLFANFNQDFSCISVGTRKGYSITNCDPFGRVYTMNDGARGIVEMLFCTSLIALVGAADQPQSSPRKLQIVNTKRQSMICELLFPSSILAVKLNRKTLVIVLETEIYIYDISNMRLLHVIETTPNPDAICALSPSTSNSYLAYPSPVPSPTSPLAPANTNNGTSSASGSGSPKAASSNSSPHTTTSTLSANSQHQSGDVLLFSTRSLTVANVIQAHKAPISFLSIDSTGTLLATSSDKGTVIRVWSIPGAEKLYQFRRGTRETKIYSMNFNLVGTLLAVSSAHDTVHIFKLGSRGKGGNPSQTSNPSPGSSGAVSPPESLDGHISPQGLDGGYDAYVEKKKSGSVSSSLRRKSLQMTKTLSHSVGGYLPNTLTEMWEPTRDFAFLKLPTSGARTIVALSGTMPQVMVLSSEGYFYSYSIDLENGGECTLLKQYSLLDSGDESLGNGD</sequence>
<dbReference type="Pfam" id="PF21032">
    <property type="entry name" value="PROPPIN"/>
    <property type="match status" value="3"/>
</dbReference>
<dbReference type="GO" id="GO:0005737">
    <property type="term" value="C:cytoplasm"/>
    <property type="evidence" value="ECO:0007669"/>
    <property type="project" value="UniProtKB-ARBA"/>
</dbReference>
<dbReference type="Proteomes" id="UP000629468">
    <property type="component" value="Unassembled WGS sequence"/>
</dbReference>
<evidence type="ECO:0000313" key="6">
    <source>
        <dbReference type="Proteomes" id="UP000629468"/>
    </source>
</evidence>
<evidence type="ECO:0000256" key="4">
    <source>
        <dbReference type="SAM" id="MobiDB-lite"/>
    </source>
</evidence>
<protein>
    <recommendedName>
        <fullName evidence="7">Autophagy-related protein 18</fullName>
    </recommendedName>
</protein>
<dbReference type="InterPro" id="IPR036322">
    <property type="entry name" value="WD40_repeat_dom_sf"/>
</dbReference>
<dbReference type="PANTHER" id="PTHR11227">
    <property type="entry name" value="WD-REPEAT PROTEIN INTERACTING WITH PHOSPHOINOSIDES WIPI -RELATED"/>
    <property type="match status" value="1"/>
</dbReference>
<comment type="caution">
    <text evidence="5">The sequence shown here is derived from an EMBL/GenBank/DDBJ whole genome shotgun (WGS) entry which is preliminary data.</text>
</comment>
<reference evidence="5 6" key="1">
    <citation type="journal article" name="Sci. Rep.">
        <title>Telomere-to-telomere assembled and centromere annotated genomes of the two main subspecies of the button mushroom Agaricus bisporus reveal especially polymorphic chromosome ends.</title>
        <authorList>
            <person name="Sonnenberg A.S.M."/>
            <person name="Sedaghat-Telgerd N."/>
            <person name="Lavrijssen B."/>
            <person name="Ohm R.A."/>
            <person name="Hendrickx P.M."/>
            <person name="Scholtmeijer K."/>
            <person name="Baars J.J.P."/>
            <person name="van Peer A."/>
        </authorList>
    </citation>
    <scope>NUCLEOTIDE SEQUENCE [LARGE SCALE GENOMIC DNA]</scope>
    <source>
        <strain evidence="5 6">H119_p4</strain>
    </source>
</reference>
<accession>A0A8H7C2L8</accession>
<evidence type="ECO:0000256" key="1">
    <source>
        <dbReference type="ARBA" id="ARBA00022574"/>
    </source>
</evidence>
<feature type="compositionally biased region" description="Low complexity" evidence="4">
    <location>
        <begin position="312"/>
        <end position="327"/>
    </location>
</feature>
<organism evidence="5 6">
    <name type="scientific">Agaricus bisporus var. burnettii</name>
    <dbReference type="NCBI Taxonomy" id="192524"/>
    <lineage>
        <taxon>Eukaryota</taxon>
        <taxon>Fungi</taxon>
        <taxon>Dikarya</taxon>
        <taxon>Basidiomycota</taxon>
        <taxon>Agaricomycotina</taxon>
        <taxon>Agaricomycetes</taxon>
        <taxon>Agaricomycetidae</taxon>
        <taxon>Agaricales</taxon>
        <taxon>Agaricineae</taxon>
        <taxon>Agaricaceae</taxon>
        <taxon>Agaricus</taxon>
    </lineage>
</organism>
<proteinExistence type="inferred from homology"/>
<comment type="similarity">
    <text evidence="3">Belongs to the WD repeat PROPPIN family.</text>
</comment>
<dbReference type="EMBL" id="JABXXO010000014">
    <property type="protein sequence ID" value="KAF7761053.1"/>
    <property type="molecule type" value="Genomic_DNA"/>
</dbReference>